<evidence type="ECO:0000259" key="2">
    <source>
        <dbReference type="Pfam" id="PF04773"/>
    </source>
</evidence>
<dbReference type="InterPro" id="IPR032508">
    <property type="entry name" value="FecR_C"/>
</dbReference>
<dbReference type="Pfam" id="PF04773">
    <property type="entry name" value="FecR"/>
    <property type="match status" value="1"/>
</dbReference>
<dbReference type="GO" id="GO:0016989">
    <property type="term" value="F:sigma factor antagonist activity"/>
    <property type="evidence" value="ECO:0007669"/>
    <property type="project" value="TreeGrafter"/>
</dbReference>
<proteinExistence type="predicted"/>
<evidence type="ECO:0000313" key="5">
    <source>
        <dbReference type="Proteomes" id="UP000326344"/>
    </source>
</evidence>
<dbReference type="AlphaFoldDB" id="A0A5N1JNJ4"/>
<evidence type="ECO:0000256" key="1">
    <source>
        <dbReference type="SAM" id="Phobius"/>
    </source>
</evidence>
<dbReference type="Gene3D" id="2.60.120.1440">
    <property type="match status" value="1"/>
</dbReference>
<organism evidence="4 5">
    <name type="scientific">Larkinella humicola</name>
    <dbReference type="NCBI Taxonomy" id="2607654"/>
    <lineage>
        <taxon>Bacteria</taxon>
        <taxon>Pseudomonadati</taxon>
        <taxon>Bacteroidota</taxon>
        <taxon>Cytophagia</taxon>
        <taxon>Cytophagales</taxon>
        <taxon>Spirosomataceae</taxon>
        <taxon>Larkinella</taxon>
    </lineage>
</organism>
<keyword evidence="1" id="KW-1133">Transmembrane helix</keyword>
<feature type="domain" description="FecR protein" evidence="2">
    <location>
        <begin position="129"/>
        <end position="224"/>
    </location>
</feature>
<feature type="domain" description="Protein FecR C-terminal" evidence="3">
    <location>
        <begin position="269"/>
        <end position="333"/>
    </location>
</feature>
<evidence type="ECO:0000313" key="4">
    <source>
        <dbReference type="EMBL" id="KAA9357017.1"/>
    </source>
</evidence>
<keyword evidence="1" id="KW-0812">Transmembrane</keyword>
<gene>
    <name evidence="4" type="ORF">F0P93_04575</name>
</gene>
<dbReference type="PIRSF" id="PIRSF018266">
    <property type="entry name" value="FecR"/>
    <property type="match status" value="1"/>
</dbReference>
<keyword evidence="5" id="KW-1185">Reference proteome</keyword>
<dbReference type="InterPro" id="IPR012373">
    <property type="entry name" value="Ferrdict_sens_TM"/>
</dbReference>
<name>A0A5N1JNJ4_9BACT</name>
<dbReference type="EMBL" id="VTWS01000001">
    <property type="protein sequence ID" value="KAA9357017.1"/>
    <property type="molecule type" value="Genomic_DNA"/>
</dbReference>
<dbReference type="PANTHER" id="PTHR30273">
    <property type="entry name" value="PERIPLASMIC SIGNAL SENSOR AND SIGMA FACTOR ACTIVATOR FECR-RELATED"/>
    <property type="match status" value="1"/>
</dbReference>
<accession>A0A5N1JNJ4</accession>
<dbReference type="PANTHER" id="PTHR30273:SF2">
    <property type="entry name" value="PROTEIN FECR"/>
    <property type="match status" value="1"/>
</dbReference>
<dbReference type="Pfam" id="PF16344">
    <property type="entry name" value="FecR_C"/>
    <property type="match status" value="1"/>
</dbReference>
<dbReference type="Gene3D" id="3.55.50.30">
    <property type="match status" value="1"/>
</dbReference>
<dbReference type="InterPro" id="IPR006860">
    <property type="entry name" value="FecR"/>
</dbReference>
<keyword evidence="1" id="KW-0472">Membrane</keyword>
<reference evidence="4 5" key="1">
    <citation type="submission" date="2019-09" db="EMBL/GenBank/DDBJ databases">
        <title>Genome Sequence of Larkinella sp MA1.</title>
        <authorList>
            <person name="Srinivasan S."/>
        </authorList>
    </citation>
    <scope>NUCLEOTIDE SEQUENCE [LARGE SCALE GENOMIC DNA]</scope>
    <source>
        <strain evidence="4 5">MA1</strain>
    </source>
</reference>
<feature type="transmembrane region" description="Helical" evidence="1">
    <location>
        <begin position="103"/>
        <end position="122"/>
    </location>
</feature>
<evidence type="ECO:0000259" key="3">
    <source>
        <dbReference type="Pfam" id="PF16344"/>
    </source>
</evidence>
<protein>
    <submittedName>
        <fullName evidence="4">DUF4974 domain-containing protein</fullName>
    </submittedName>
</protein>
<dbReference type="Proteomes" id="UP000326344">
    <property type="component" value="Unassembled WGS sequence"/>
</dbReference>
<sequence length="338" mass="38279">MSMNAMKHDFYTADDFLLDDSFVAYRQGTDPAAIAYWTEWQRRKPGNLPAFREAERLHSMLSGHKPGLEASLQELKTLLADRQAETIPVVDFQPQQTRFQTGWWIAAASILVMLGLGGYWLWQNQTVSYRTDYGQQKTITLPDGSTVTLNSHSVLSHRRHWASGENRDVTLTGEGYFSVHHLEAHVPFRVHSEGAFTVQVLGTEFTMTSRSNLHRVVLNRGKVEVSGSDSRPVLTLVPGQLAELDSATGQLTRREVSPERYNGWLRNQLVFDEITLPEAIRQVEEQFGIDVRFDPAEAGSRRFSGILPLKDPEKVLNTLAVYHQLKITKKGDAYLLNR</sequence>
<comment type="caution">
    <text evidence="4">The sequence shown here is derived from an EMBL/GenBank/DDBJ whole genome shotgun (WGS) entry which is preliminary data.</text>
</comment>